<accession>A0ABV9U9G9</accession>
<dbReference type="RefSeq" id="WP_378262574.1">
    <property type="nucleotide sequence ID" value="NZ_JBHSIT010000012.1"/>
</dbReference>
<organism evidence="1 2">
    <name type="scientific">Actinomadura gamaensis</name>
    <dbReference type="NCBI Taxonomy" id="1763541"/>
    <lineage>
        <taxon>Bacteria</taxon>
        <taxon>Bacillati</taxon>
        <taxon>Actinomycetota</taxon>
        <taxon>Actinomycetes</taxon>
        <taxon>Streptosporangiales</taxon>
        <taxon>Thermomonosporaceae</taxon>
        <taxon>Actinomadura</taxon>
    </lineage>
</organism>
<proteinExistence type="predicted"/>
<dbReference type="EMBL" id="JBHSIT010000012">
    <property type="protein sequence ID" value="MFC4912553.1"/>
    <property type="molecule type" value="Genomic_DNA"/>
</dbReference>
<evidence type="ECO:0000313" key="2">
    <source>
        <dbReference type="Proteomes" id="UP001595872"/>
    </source>
</evidence>
<evidence type="ECO:0000313" key="1">
    <source>
        <dbReference type="EMBL" id="MFC4912553.1"/>
    </source>
</evidence>
<reference evidence="2" key="1">
    <citation type="journal article" date="2019" name="Int. J. Syst. Evol. Microbiol.">
        <title>The Global Catalogue of Microorganisms (GCM) 10K type strain sequencing project: providing services to taxonomists for standard genome sequencing and annotation.</title>
        <authorList>
            <consortium name="The Broad Institute Genomics Platform"/>
            <consortium name="The Broad Institute Genome Sequencing Center for Infectious Disease"/>
            <person name="Wu L."/>
            <person name="Ma J."/>
        </authorList>
    </citation>
    <scope>NUCLEOTIDE SEQUENCE [LARGE SCALE GENOMIC DNA]</scope>
    <source>
        <strain evidence="2">KLKA75</strain>
    </source>
</reference>
<protein>
    <submittedName>
        <fullName evidence="1">Uncharacterized protein</fullName>
    </submittedName>
</protein>
<keyword evidence="2" id="KW-1185">Reference proteome</keyword>
<sequence length="174" mass="18975">MTDLVLGQNPGESPGELIARLRAELDAARAKAVISIRQRDAYKAERDQLRAELDARGAWVVPRVDYDPSLLVTPTAHWGMVRRTAGTSTPEHARVYAAQMLAAADYAERLEEVRDVELAAGRLCLRCQHAPVHQLGAPGAPGRGCWHCLIACYQDGPAECVLCRPVPQEAADAR</sequence>
<gene>
    <name evidence="1" type="ORF">ACFPCY_35000</name>
</gene>
<name>A0ABV9U9G9_9ACTN</name>
<dbReference type="Proteomes" id="UP001595872">
    <property type="component" value="Unassembled WGS sequence"/>
</dbReference>
<comment type="caution">
    <text evidence="1">The sequence shown here is derived from an EMBL/GenBank/DDBJ whole genome shotgun (WGS) entry which is preliminary data.</text>
</comment>